<comment type="similarity">
    <text evidence="1 2">Belongs to the outer membrane factor (OMF) (TC 1.B.17) family.</text>
</comment>
<keyword evidence="2" id="KW-0812">Transmembrane</keyword>
<dbReference type="Proteomes" id="UP000776276">
    <property type="component" value="Unassembled WGS sequence"/>
</dbReference>
<evidence type="ECO:0000256" key="3">
    <source>
        <dbReference type="SAM" id="Coils"/>
    </source>
</evidence>
<dbReference type="RefSeq" id="WP_216325421.1">
    <property type="nucleotide sequence ID" value="NZ_JAHKRT010000006.1"/>
</dbReference>
<keyword evidence="2" id="KW-0472">Membrane</keyword>
<dbReference type="NCBIfam" id="TIGR01845">
    <property type="entry name" value="outer_NodT"/>
    <property type="match status" value="1"/>
</dbReference>
<keyword evidence="3" id="KW-0175">Coiled coil</keyword>
<dbReference type="Pfam" id="PF02321">
    <property type="entry name" value="OEP"/>
    <property type="match status" value="2"/>
</dbReference>
<dbReference type="PANTHER" id="PTHR30203:SF32">
    <property type="entry name" value="CATION EFFLUX SYSTEM PROTEIN CUSC"/>
    <property type="match status" value="1"/>
</dbReference>
<keyword evidence="5" id="KW-1185">Reference proteome</keyword>
<feature type="signal peptide" evidence="2">
    <location>
        <begin position="1"/>
        <end position="24"/>
    </location>
</feature>
<protein>
    <submittedName>
        <fullName evidence="4">Efflux transporter outer membrane subunit</fullName>
    </submittedName>
</protein>
<organism evidence="4 5">
    <name type="scientific">Sphingomonas quercus</name>
    <dbReference type="NCBI Taxonomy" id="2842451"/>
    <lineage>
        <taxon>Bacteria</taxon>
        <taxon>Pseudomonadati</taxon>
        <taxon>Pseudomonadota</taxon>
        <taxon>Alphaproteobacteria</taxon>
        <taxon>Sphingomonadales</taxon>
        <taxon>Sphingomonadaceae</taxon>
        <taxon>Sphingomonas</taxon>
    </lineage>
</organism>
<accession>A0ABS6BNG6</accession>
<evidence type="ECO:0000313" key="5">
    <source>
        <dbReference type="Proteomes" id="UP000776276"/>
    </source>
</evidence>
<keyword evidence="2" id="KW-1134">Transmembrane beta strand</keyword>
<evidence type="ECO:0000256" key="2">
    <source>
        <dbReference type="RuleBase" id="RU362097"/>
    </source>
</evidence>
<keyword evidence="2" id="KW-0732">Signal</keyword>
<proteinExistence type="inferred from homology"/>
<feature type="chain" id="PRO_5044956470" evidence="2">
    <location>
        <begin position="25"/>
        <end position="487"/>
    </location>
</feature>
<evidence type="ECO:0000256" key="1">
    <source>
        <dbReference type="ARBA" id="ARBA00007613"/>
    </source>
</evidence>
<comment type="caution">
    <text evidence="4">The sequence shown here is derived from an EMBL/GenBank/DDBJ whole genome shotgun (WGS) entry which is preliminary data.</text>
</comment>
<feature type="coiled-coil region" evidence="3">
    <location>
        <begin position="221"/>
        <end position="248"/>
    </location>
</feature>
<keyword evidence="2" id="KW-0564">Palmitate</keyword>
<reference evidence="4 5" key="1">
    <citation type="submission" date="2021-06" db="EMBL/GenBank/DDBJ databases">
        <title>Sphingomonas sp. XMGL2, whole genome shotgun sequencing project.</title>
        <authorList>
            <person name="Zhao G."/>
            <person name="Shen L."/>
        </authorList>
    </citation>
    <scope>NUCLEOTIDE SEQUENCE [LARGE SCALE GENOMIC DNA]</scope>
    <source>
        <strain evidence="4 5">XMGL2</strain>
    </source>
</reference>
<name>A0ABS6BNG6_9SPHN</name>
<sequence>MKNAVSLIALAALLPACTMEPHYARPAPAVPQGWPAGSPVLQQDEASLPVVRYVDVFRDPALQRIIAQALANNQDLKAAMANVAIARGQYRVQRANIFPQIDVSAGATTRDVGGAGSGTSARNAGTQTNYTAQVGDTSFVLDLFGRLRSLSAAALDSYFATEAGVRSARLALVSDVASAYLALATDRSLLAIAADTVDNAGQSLRITRARLNGGVAPRTDVRQAETVLAQAEADRQNLIAQVVQDRNALELLVGAPVSDADLPVSIEAVDTQIAAVPAGLDSRILLRRPDVLQAEYALRASNAQIGAARAAFFPTISLTAVAGFASTSLSSLFNSGNFTWSAGPSASLPIFDAGARRGDLEAARGRFNLALAQYQRTIQTAFREVADALARRSTIDAEFAAQERLEAAARDTLTLSEARYRQGIDPFLDTLVAQRTLYSARRSLVAARLSRATSLVDLYTSLGGDELSDITPRSAGTSGGARAAGAP</sequence>
<dbReference type="InterPro" id="IPR010131">
    <property type="entry name" value="MdtP/NodT-like"/>
</dbReference>
<evidence type="ECO:0000313" key="4">
    <source>
        <dbReference type="EMBL" id="MBU3078730.1"/>
    </source>
</evidence>
<keyword evidence="2" id="KW-0449">Lipoprotein</keyword>
<gene>
    <name evidence="4" type="ORF">KOF26_12710</name>
</gene>
<dbReference type="InterPro" id="IPR003423">
    <property type="entry name" value="OMP_efflux"/>
</dbReference>
<comment type="subcellular location">
    <subcellularLocation>
        <location evidence="2">Cell membrane</location>
        <topology evidence="2">Lipid-anchor</topology>
    </subcellularLocation>
</comment>
<dbReference type="PANTHER" id="PTHR30203">
    <property type="entry name" value="OUTER MEMBRANE CATION EFFLUX PROTEIN"/>
    <property type="match status" value="1"/>
</dbReference>
<dbReference type="EMBL" id="JAHKRT010000006">
    <property type="protein sequence ID" value="MBU3078730.1"/>
    <property type="molecule type" value="Genomic_DNA"/>
</dbReference>